<sequence>MQACYPKKYPKTHWDTLNVVYPVRVLDQKDVSSESIARKWRPEPEVIQQNTKTDRDIQEHRDYNPYNECMRSQTSLDYGFKIPEIKRFNKHTPCVENEYIYPLSRRIEDRPPACNVHGTTEMKESFSTPQSFSRLITDKDQFKHPVSLESNPIPIAPSWHKELEPIDTTYEGFEKYLDPYLTTSRLHHRPYTADQLKKISNSKDIVTYYTLSDIPWVWSTKPTHNDWFLRVKCPKTMYDREKFKGDFREIRTHNKLHWVPGSFRTEAKDNYGFNTHQKDIKMEKHEEHLLTVYYESKCPDSKKFVLDQLQPAIELLHRYVKLRLIPFGKSRSINYGDDGFECQHGPEECLGNMVQECALRHMRGHSDVQRVTYVVCEMASESGARGSLACVKHAGLSVSDVERCVLAGEGVALQLDSEYHTDKLKPKFIPTVTIDGVFSQDFQDAAMTDLIGTLCATLREAAPCARYYNNRAWEYIFYNST</sequence>
<gene>
    <name evidence="3" type="ORF">RR48_14301</name>
</gene>
<organism evidence="3 4">
    <name type="scientific">Papilio machaon</name>
    <name type="common">Old World swallowtail butterfly</name>
    <dbReference type="NCBI Taxonomy" id="76193"/>
    <lineage>
        <taxon>Eukaryota</taxon>
        <taxon>Metazoa</taxon>
        <taxon>Ecdysozoa</taxon>
        <taxon>Arthropoda</taxon>
        <taxon>Hexapoda</taxon>
        <taxon>Insecta</taxon>
        <taxon>Pterygota</taxon>
        <taxon>Neoptera</taxon>
        <taxon>Endopterygota</taxon>
        <taxon>Lepidoptera</taxon>
        <taxon>Glossata</taxon>
        <taxon>Ditrysia</taxon>
        <taxon>Papilionoidea</taxon>
        <taxon>Papilionidae</taxon>
        <taxon>Papilioninae</taxon>
        <taxon>Papilio</taxon>
    </lineage>
</organism>
<evidence type="ECO:0000256" key="1">
    <source>
        <dbReference type="ARBA" id="ARBA00005679"/>
    </source>
</evidence>
<keyword evidence="2" id="KW-0325">Glycoprotein</keyword>
<dbReference type="KEGG" id="pmac:106719799"/>
<protein>
    <submittedName>
        <fullName evidence="3">Gamma-interferon-inducible lysosomal thiol reductase</fullName>
    </submittedName>
</protein>
<dbReference type="STRING" id="76193.A0A194QM10"/>
<dbReference type="Pfam" id="PF03227">
    <property type="entry name" value="GILT"/>
    <property type="match status" value="1"/>
</dbReference>
<dbReference type="EMBL" id="KQ461196">
    <property type="protein sequence ID" value="KPJ06562.1"/>
    <property type="molecule type" value="Genomic_DNA"/>
</dbReference>
<dbReference type="AlphaFoldDB" id="A0A194QM10"/>
<keyword evidence="4" id="KW-1185">Reference proteome</keyword>
<name>A0A194QM10_PAPMA</name>
<dbReference type="GO" id="GO:0016671">
    <property type="term" value="F:oxidoreductase activity, acting on a sulfur group of donors, disulfide as acceptor"/>
    <property type="evidence" value="ECO:0007669"/>
    <property type="project" value="InterPro"/>
</dbReference>
<evidence type="ECO:0000313" key="3">
    <source>
        <dbReference type="EMBL" id="KPJ06562.1"/>
    </source>
</evidence>
<dbReference type="PANTHER" id="PTHR13234">
    <property type="entry name" value="GAMMA-INTERFERON INDUCIBLE LYSOSOMAL THIOL REDUCTASE GILT"/>
    <property type="match status" value="1"/>
</dbReference>
<accession>A0A194QM10</accession>
<reference evidence="3 4" key="1">
    <citation type="journal article" date="2015" name="Nat. Commun.">
        <title>Outbred genome sequencing and CRISPR/Cas9 gene editing in butterflies.</title>
        <authorList>
            <person name="Li X."/>
            <person name="Fan D."/>
            <person name="Zhang W."/>
            <person name="Liu G."/>
            <person name="Zhang L."/>
            <person name="Zhao L."/>
            <person name="Fang X."/>
            <person name="Chen L."/>
            <person name="Dong Y."/>
            <person name="Chen Y."/>
            <person name="Ding Y."/>
            <person name="Zhao R."/>
            <person name="Feng M."/>
            <person name="Zhu Y."/>
            <person name="Feng Y."/>
            <person name="Jiang X."/>
            <person name="Zhu D."/>
            <person name="Xiang H."/>
            <person name="Feng X."/>
            <person name="Li S."/>
            <person name="Wang J."/>
            <person name="Zhang G."/>
            <person name="Kronforst M.R."/>
            <person name="Wang W."/>
        </authorList>
    </citation>
    <scope>NUCLEOTIDE SEQUENCE [LARGE SCALE GENOMIC DNA]</scope>
    <source>
        <strain evidence="3">Ya'a_city_454_Pm</strain>
        <tissue evidence="3">Whole body</tissue>
    </source>
</reference>
<dbReference type="InParanoid" id="A0A194QM10"/>
<evidence type="ECO:0000256" key="2">
    <source>
        <dbReference type="ARBA" id="ARBA00023180"/>
    </source>
</evidence>
<dbReference type="InterPro" id="IPR004911">
    <property type="entry name" value="Interferon-induced_GILT"/>
</dbReference>
<evidence type="ECO:0000313" key="4">
    <source>
        <dbReference type="Proteomes" id="UP000053240"/>
    </source>
</evidence>
<comment type="similarity">
    <text evidence="1">Belongs to the GILT family.</text>
</comment>
<dbReference type="Proteomes" id="UP000053240">
    <property type="component" value="Unassembled WGS sequence"/>
</dbReference>
<dbReference type="PANTHER" id="PTHR13234:SF68">
    <property type="entry name" value="GH19763P"/>
    <property type="match status" value="1"/>
</dbReference>
<proteinExistence type="inferred from homology"/>